<dbReference type="GO" id="GO:0005737">
    <property type="term" value="C:cytoplasm"/>
    <property type="evidence" value="ECO:0007669"/>
    <property type="project" value="TreeGrafter"/>
</dbReference>
<feature type="non-terminal residue" evidence="5">
    <location>
        <position position="756"/>
    </location>
</feature>
<dbReference type="GO" id="GO:0045944">
    <property type="term" value="P:positive regulation of transcription by RNA polymerase II"/>
    <property type="evidence" value="ECO:0007669"/>
    <property type="project" value="TreeGrafter"/>
</dbReference>
<dbReference type="Pfam" id="PF00400">
    <property type="entry name" value="WD40"/>
    <property type="match status" value="3"/>
</dbReference>
<evidence type="ECO:0008006" key="7">
    <source>
        <dbReference type="Google" id="ProtNLM"/>
    </source>
</evidence>
<dbReference type="InterPro" id="IPR001680">
    <property type="entry name" value="WD40_rpt"/>
</dbReference>
<feature type="region of interest" description="Disordered" evidence="4">
    <location>
        <begin position="543"/>
        <end position="606"/>
    </location>
</feature>
<dbReference type="OrthoDB" id="4869960at2759"/>
<feature type="compositionally biased region" description="Polar residues" evidence="4">
    <location>
        <begin position="451"/>
        <end position="497"/>
    </location>
</feature>
<keyword evidence="1 3" id="KW-0853">WD repeat</keyword>
<dbReference type="PANTHER" id="PTHR15574">
    <property type="entry name" value="WD REPEAT DOMAIN-CONTAINING FAMILY"/>
    <property type="match status" value="1"/>
</dbReference>
<name>U4UJW3_DENPD</name>
<dbReference type="InterPro" id="IPR015943">
    <property type="entry name" value="WD40/YVTN_repeat-like_dom_sf"/>
</dbReference>
<dbReference type="STRING" id="77166.U4UJW3"/>
<protein>
    <recommendedName>
        <fullName evidence="7">WD repeat-containing protein 55 homolog</fullName>
    </recommendedName>
</protein>
<evidence type="ECO:0000256" key="3">
    <source>
        <dbReference type="PROSITE-ProRule" id="PRU00221"/>
    </source>
</evidence>
<evidence type="ECO:0000313" key="6">
    <source>
        <dbReference type="Proteomes" id="UP000030742"/>
    </source>
</evidence>
<reference evidence="5 6" key="1">
    <citation type="journal article" date="2013" name="Genome Biol.">
        <title>Draft genome of the mountain pine beetle, Dendroctonus ponderosae Hopkins, a major forest pest.</title>
        <authorList>
            <person name="Keeling C.I."/>
            <person name="Yuen M.M."/>
            <person name="Liao N.Y."/>
            <person name="Docking T.R."/>
            <person name="Chan S.K."/>
            <person name="Taylor G.A."/>
            <person name="Palmquist D.L."/>
            <person name="Jackman S.D."/>
            <person name="Nguyen A."/>
            <person name="Li M."/>
            <person name="Henderson H."/>
            <person name="Janes J.K."/>
            <person name="Zhao Y."/>
            <person name="Pandoh P."/>
            <person name="Moore R."/>
            <person name="Sperling F.A."/>
            <person name="Huber D.P."/>
            <person name="Birol I."/>
            <person name="Jones S.J."/>
            <person name="Bohlmann J."/>
        </authorList>
    </citation>
    <scope>NUCLEOTIDE SEQUENCE</scope>
</reference>
<feature type="compositionally biased region" description="Acidic residues" evidence="4">
    <location>
        <begin position="577"/>
        <end position="586"/>
    </location>
</feature>
<sequence length="756" mass="83913">MNGNRNSLFKALRERPYGTNFGNIANTVKDDLALVQRLGLTKNLQGHKGCVNTICWNDKGTLILSGSDDQHLMVTNGFNHKIEANYYTSHKANIFSAKFLPCTNDQQIVSCSGDGIVLHTDLSRQQDTYHNQFLCHGGTTTYEVMTVPDNPHTFMSCGEDGTVRWFDLREKSSCTQQRCKDDILISCQRAITALAVSPTASHQLAVGCADSTVRIYDRRYLSVTPGGNYTFRIVTEHLLAQPFCTFMAPKFGEERHYRITSLNYDSDGKDMLVSYSSDYLYLFNVQDCSTSEQKKPTQKPSAWDKLRAARVKRERVSPPPVRRLRLRGDWSDTGPDARPERDVSTSVGIGQARPQLQATLMQRMTDVLSRMLNDPMTRAALSAGGQEALDPEENAQRLLDGRPDAAGRVQRGFPDSLTGDIIHLCEMHPMHYTYMYDGPSGGLERSAQGVEGSSGSNEAASVSNTAQPQASASEPATPNQDTSTSTATRDGNSTVTSELHGHLAALRNLRQGFINRHGAEPSVSFRYSDQSTSSSTISLRANNQTAAPNVSQASAQSANTTEAEQPPANRCDRSLEMDVDYPEEESAASSSEPAVEKTEDNNDSFSMYEADVRKKYTGHRNARTMIKEATFWGSNYVMSGSDCGHVFIWNRHTTKLEMLLQADQHVVNCLRPHPTLPILATSGIDHDIKLWAPILDDCGFDAEQAEDLISRNAIMLEETRDTITVPAAFMIRMLACLNQIRRGARIRNRRYSIEED</sequence>
<keyword evidence="2" id="KW-0677">Repeat</keyword>
<feature type="repeat" description="WD" evidence="3">
    <location>
        <begin position="44"/>
        <end position="74"/>
    </location>
</feature>
<dbReference type="PROSITE" id="PS50082">
    <property type="entry name" value="WD_REPEATS_2"/>
    <property type="match status" value="1"/>
</dbReference>
<dbReference type="SUPFAM" id="SSF50978">
    <property type="entry name" value="WD40 repeat-like"/>
    <property type="match status" value="1"/>
</dbReference>
<dbReference type="Proteomes" id="UP000030742">
    <property type="component" value="Unassembled WGS sequence"/>
</dbReference>
<accession>U4UJW3</accession>
<dbReference type="AlphaFoldDB" id="U4UJW3"/>
<organism evidence="5 6">
    <name type="scientific">Dendroctonus ponderosae</name>
    <name type="common">Mountain pine beetle</name>
    <dbReference type="NCBI Taxonomy" id="77166"/>
    <lineage>
        <taxon>Eukaryota</taxon>
        <taxon>Metazoa</taxon>
        <taxon>Ecdysozoa</taxon>
        <taxon>Arthropoda</taxon>
        <taxon>Hexapoda</taxon>
        <taxon>Insecta</taxon>
        <taxon>Pterygota</taxon>
        <taxon>Neoptera</taxon>
        <taxon>Endopterygota</taxon>
        <taxon>Coleoptera</taxon>
        <taxon>Polyphaga</taxon>
        <taxon>Cucujiformia</taxon>
        <taxon>Curculionidae</taxon>
        <taxon>Scolytinae</taxon>
        <taxon>Dendroctonus</taxon>
    </lineage>
</organism>
<gene>
    <name evidence="5" type="ORF">D910_10684</name>
</gene>
<evidence type="ECO:0000256" key="4">
    <source>
        <dbReference type="SAM" id="MobiDB-lite"/>
    </source>
</evidence>
<feature type="compositionally biased region" description="Basic and acidic residues" evidence="4">
    <location>
        <begin position="326"/>
        <end position="343"/>
    </location>
</feature>
<evidence type="ECO:0000256" key="1">
    <source>
        <dbReference type="ARBA" id="ARBA00022574"/>
    </source>
</evidence>
<evidence type="ECO:0000313" key="5">
    <source>
        <dbReference type="EMBL" id="ERL93392.1"/>
    </source>
</evidence>
<dbReference type="EMBL" id="KB632356">
    <property type="protein sequence ID" value="ERL93392.1"/>
    <property type="molecule type" value="Genomic_DNA"/>
</dbReference>
<dbReference type="InterPro" id="IPR036322">
    <property type="entry name" value="WD40_repeat_dom_sf"/>
</dbReference>
<dbReference type="Gene3D" id="2.130.10.10">
    <property type="entry name" value="YVTN repeat-like/Quinoprotein amine dehydrogenase"/>
    <property type="match status" value="2"/>
</dbReference>
<dbReference type="GO" id="GO:0080008">
    <property type="term" value="C:Cul4-RING E3 ubiquitin ligase complex"/>
    <property type="evidence" value="ECO:0007669"/>
    <property type="project" value="TreeGrafter"/>
</dbReference>
<proteinExistence type="predicted"/>
<feature type="region of interest" description="Disordered" evidence="4">
    <location>
        <begin position="324"/>
        <end position="348"/>
    </location>
</feature>
<dbReference type="InterPro" id="IPR045151">
    <property type="entry name" value="DCAF8"/>
</dbReference>
<evidence type="ECO:0000256" key="2">
    <source>
        <dbReference type="ARBA" id="ARBA00022737"/>
    </source>
</evidence>
<feature type="region of interest" description="Disordered" evidence="4">
    <location>
        <begin position="443"/>
        <end position="498"/>
    </location>
</feature>
<feature type="compositionally biased region" description="Polar residues" evidence="4">
    <location>
        <begin position="543"/>
        <end position="563"/>
    </location>
</feature>
<dbReference type="SMART" id="SM00320">
    <property type="entry name" value="WD40"/>
    <property type="match status" value="7"/>
</dbReference>
<dbReference type="PANTHER" id="PTHR15574:SF39">
    <property type="entry name" value="DDB1- AND CUL4-ASSOCIATED FACTOR 6"/>
    <property type="match status" value="1"/>
</dbReference>